<dbReference type="GO" id="GO:0016787">
    <property type="term" value="F:hydrolase activity"/>
    <property type="evidence" value="ECO:0007669"/>
    <property type="project" value="UniProtKB-KW"/>
</dbReference>
<keyword evidence="2" id="KW-0812">Transmembrane</keyword>
<name>A0A0G0S925_9BACT</name>
<organism evidence="3 4">
    <name type="scientific">Candidatus Woesebacteria bacterium GW2011_GWA1_40_43</name>
    <dbReference type="NCBI Taxonomy" id="1618553"/>
    <lineage>
        <taxon>Bacteria</taxon>
        <taxon>Candidatus Woeseibacteriota</taxon>
    </lineage>
</organism>
<keyword evidence="2" id="KW-1133">Transmembrane helix</keyword>
<dbReference type="InterPro" id="IPR023365">
    <property type="entry name" value="Sortase_dom-sf"/>
</dbReference>
<protein>
    <recommendedName>
        <fullName evidence="5">Sortase family protein</fullName>
    </recommendedName>
</protein>
<dbReference type="Gene3D" id="2.40.260.10">
    <property type="entry name" value="Sortase"/>
    <property type="match status" value="1"/>
</dbReference>
<accession>A0A0G0S925</accession>
<evidence type="ECO:0008006" key="5">
    <source>
        <dbReference type="Google" id="ProtNLM"/>
    </source>
</evidence>
<keyword evidence="2" id="KW-0472">Membrane</keyword>
<dbReference type="Pfam" id="PF04203">
    <property type="entry name" value="Sortase"/>
    <property type="match status" value="1"/>
</dbReference>
<dbReference type="EMBL" id="LBZA01000060">
    <property type="protein sequence ID" value="KKR61384.1"/>
    <property type="molecule type" value="Genomic_DNA"/>
</dbReference>
<proteinExistence type="predicted"/>
<dbReference type="AlphaFoldDB" id="A0A0G0S925"/>
<evidence type="ECO:0000313" key="3">
    <source>
        <dbReference type="EMBL" id="KKR61384.1"/>
    </source>
</evidence>
<reference evidence="3 4" key="1">
    <citation type="journal article" date="2015" name="Nature">
        <title>rRNA introns, odd ribosomes, and small enigmatic genomes across a large radiation of phyla.</title>
        <authorList>
            <person name="Brown C.T."/>
            <person name="Hug L.A."/>
            <person name="Thomas B.C."/>
            <person name="Sharon I."/>
            <person name="Castelle C.J."/>
            <person name="Singh A."/>
            <person name="Wilkins M.J."/>
            <person name="Williams K.H."/>
            <person name="Banfield J.F."/>
        </authorList>
    </citation>
    <scope>NUCLEOTIDE SEQUENCE [LARGE SCALE GENOMIC DNA]</scope>
</reference>
<dbReference type="Proteomes" id="UP000034293">
    <property type="component" value="Unassembled WGS sequence"/>
</dbReference>
<dbReference type="InterPro" id="IPR005754">
    <property type="entry name" value="Sortase"/>
</dbReference>
<evidence type="ECO:0000256" key="1">
    <source>
        <dbReference type="ARBA" id="ARBA00022801"/>
    </source>
</evidence>
<evidence type="ECO:0000256" key="2">
    <source>
        <dbReference type="SAM" id="Phobius"/>
    </source>
</evidence>
<dbReference type="SUPFAM" id="SSF63817">
    <property type="entry name" value="Sortase"/>
    <property type="match status" value="1"/>
</dbReference>
<keyword evidence="1" id="KW-0378">Hydrolase</keyword>
<sequence length="260" mass="28963">MTEVIIYQVYNAGLDHNPNEDGGLKESVKINFLDGLALEKVSSFVAEESRTVSRPGRFSLKLAKILAVIGIAILAIYFTPGAASLAKSVWSWGASNYKLSGNEVQELTNEGQGATVRPLPAFDPALPKTNRIFIPSIGVDTDIEEATYDNYEAALKKGVWRVSNFGEPDETGAPIILAAHRYGYLAWTNTFRRKNSFYNLPKVKVGDIITIDWQQREYKYGVYKTENGEEITDYSADLILYTCINLSGPERIFVYARLIS</sequence>
<feature type="transmembrane region" description="Helical" evidence="2">
    <location>
        <begin position="58"/>
        <end position="78"/>
    </location>
</feature>
<comment type="caution">
    <text evidence="3">The sequence shown here is derived from an EMBL/GenBank/DDBJ whole genome shotgun (WGS) entry which is preliminary data.</text>
</comment>
<evidence type="ECO:0000313" key="4">
    <source>
        <dbReference type="Proteomes" id="UP000034293"/>
    </source>
</evidence>
<gene>
    <name evidence="3" type="ORF">UU02_C0060G0003</name>
</gene>